<proteinExistence type="predicted"/>
<feature type="region of interest" description="Disordered" evidence="6">
    <location>
        <begin position="190"/>
        <end position="255"/>
    </location>
</feature>
<dbReference type="PROSITE" id="PS50811">
    <property type="entry name" value="WRKY"/>
    <property type="match status" value="1"/>
</dbReference>
<dbReference type="Proteomes" id="UP001476247">
    <property type="component" value="Unassembled WGS sequence"/>
</dbReference>
<gene>
    <name evidence="8" type="ORF">HPULCUR_001266</name>
</gene>
<evidence type="ECO:0000313" key="9">
    <source>
        <dbReference type="Proteomes" id="UP001476247"/>
    </source>
</evidence>
<dbReference type="SMART" id="SM00774">
    <property type="entry name" value="WRKY"/>
    <property type="match status" value="1"/>
</dbReference>
<keyword evidence="5" id="KW-0539">Nucleus</keyword>
<dbReference type="InterPro" id="IPR003657">
    <property type="entry name" value="WRKY_dom"/>
</dbReference>
<feature type="region of interest" description="Disordered" evidence="6">
    <location>
        <begin position="115"/>
        <end position="174"/>
    </location>
</feature>
<dbReference type="SUPFAM" id="SSF118290">
    <property type="entry name" value="WRKY DNA-binding domain"/>
    <property type="match status" value="1"/>
</dbReference>
<feature type="compositionally biased region" description="Low complexity" evidence="6">
    <location>
        <begin position="241"/>
        <end position="255"/>
    </location>
</feature>
<comment type="caution">
    <text evidence="8">The sequence shown here is derived from an EMBL/GenBank/DDBJ whole genome shotgun (WGS) entry which is preliminary data.</text>
</comment>
<organism evidence="8 9">
    <name type="scientific">Helicostylum pulchrum</name>
    <dbReference type="NCBI Taxonomy" id="562976"/>
    <lineage>
        <taxon>Eukaryota</taxon>
        <taxon>Fungi</taxon>
        <taxon>Fungi incertae sedis</taxon>
        <taxon>Mucoromycota</taxon>
        <taxon>Mucoromycotina</taxon>
        <taxon>Mucoromycetes</taxon>
        <taxon>Mucorales</taxon>
        <taxon>Mucorineae</taxon>
        <taxon>Mucoraceae</taxon>
        <taxon>Helicostylum</taxon>
    </lineage>
</organism>
<dbReference type="Gene3D" id="2.20.25.80">
    <property type="entry name" value="WRKY domain"/>
    <property type="match status" value="1"/>
</dbReference>
<evidence type="ECO:0000256" key="5">
    <source>
        <dbReference type="ARBA" id="ARBA00023242"/>
    </source>
</evidence>
<feature type="compositionally biased region" description="Polar residues" evidence="6">
    <location>
        <begin position="153"/>
        <end position="172"/>
    </location>
</feature>
<comment type="subcellular location">
    <subcellularLocation>
        <location evidence="1">Nucleus</location>
    </subcellularLocation>
</comment>
<sequence length="411" mass="46842">MMSDYNYTLSKDTTKAVPLYHHEQVPFQSFSRQSISNNNNNSNYNLASPLMNNNNMKGGDQNSVSGDLQDIIFSYQSQPELLRLILLSKLEEDKRRAEEAKLRAKELDLLLIQQQQQQQQQQMNNDPTMSFTSNSTNNNTNNNTFQQQQPSFGNSNFTMHPTPPISSNSSTDGRVFNHMRRTSLDAILASPTHCTPTPLLQQQQHNLQQQQQQQQNHRRDSTLGSSFTGSADSEEFDDRTFSPIPTSTTTPVSASSLLQMESYGTAAAAVMSSLNQKQHPLSPSEYQLEDETFTGSIHQQLENRMLSSPTIHSPARYDFPARPRRRREMQAITKIVETREYPYADGYFWKNNGNTVQKKTGNKSVYYKCSNSNKGCPVNKTVTWKDQGEYLIKYRGEHLLDCNKVQRIVDV</sequence>
<name>A0ABP9XM77_9FUNG</name>
<accession>A0ABP9XM77</accession>
<feature type="compositionally biased region" description="Low complexity" evidence="6">
    <location>
        <begin position="199"/>
        <end position="215"/>
    </location>
</feature>
<feature type="compositionally biased region" description="Low complexity" evidence="6">
    <location>
        <begin position="130"/>
        <end position="152"/>
    </location>
</feature>
<evidence type="ECO:0000256" key="3">
    <source>
        <dbReference type="ARBA" id="ARBA00023125"/>
    </source>
</evidence>
<feature type="domain" description="WRKY" evidence="7">
    <location>
        <begin position="338"/>
        <end position="403"/>
    </location>
</feature>
<evidence type="ECO:0000256" key="1">
    <source>
        <dbReference type="ARBA" id="ARBA00004123"/>
    </source>
</evidence>
<evidence type="ECO:0000256" key="6">
    <source>
        <dbReference type="SAM" id="MobiDB-lite"/>
    </source>
</evidence>
<feature type="compositionally biased region" description="Polar residues" evidence="6">
    <location>
        <begin position="222"/>
        <end position="231"/>
    </location>
</feature>
<protein>
    <recommendedName>
        <fullName evidence="7">WRKY domain-containing protein</fullName>
    </recommendedName>
</protein>
<keyword evidence="2" id="KW-0805">Transcription regulation</keyword>
<dbReference type="EMBL" id="BAABUJ010000005">
    <property type="protein sequence ID" value="GAA5795902.1"/>
    <property type="molecule type" value="Genomic_DNA"/>
</dbReference>
<keyword evidence="3" id="KW-0238">DNA-binding</keyword>
<evidence type="ECO:0000256" key="4">
    <source>
        <dbReference type="ARBA" id="ARBA00023163"/>
    </source>
</evidence>
<evidence type="ECO:0000313" key="8">
    <source>
        <dbReference type="EMBL" id="GAA5795902.1"/>
    </source>
</evidence>
<evidence type="ECO:0000259" key="7">
    <source>
        <dbReference type="PROSITE" id="PS50811"/>
    </source>
</evidence>
<keyword evidence="4" id="KW-0804">Transcription</keyword>
<dbReference type="Pfam" id="PF03106">
    <property type="entry name" value="WRKY"/>
    <property type="match status" value="1"/>
</dbReference>
<reference evidence="8 9" key="1">
    <citation type="submission" date="2024-04" db="EMBL/GenBank/DDBJ databases">
        <title>genome sequences of Mucor flavus KT1a and Helicostylum pulchrum KT1b strains isolation_sourced from the surface of a dry-aged beef.</title>
        <authorList>
            <person name="Toyotome T."/>
            <person name="Hosono M."/>
            <person name="Torimaru M."/>
            <person name="Fukuda K."/>
            <person name="Mikami N."/>
        </authorList>
    </citation>
    <scope>NUCLEOTIDE SEQUENCE [LARGE SCALE GENOMIC DNA]</scope>
    <source>
        <strain evidence="8 9">KT1b</strain>
    </source>
</reference>
<evidence type="ECO:0000256" key="2">
    <source>
        <dbReference type="ARBA" id="ARBA00023015"/>
    </source>
</evidence>
<keyword evidence="9" id="KW-1185">Reference proteome</keyword>
<dbReference type="InterPro" id="IPR036576">
    <property type="entry name" value="WRKY_dom_sf"/>
</dbReference>